<evidence type="ECO:0000313" key="1">
    <source>
        <dbReference type="EMBL" id="EON95977.1"/>
    </source>
</evidence>
<dbReference type="EMBL" id="KB933365">
    <property type="protein sequence ID" value="EON95977.1"/>
    <property type="molecule type" value="Genomic_DNA"/>
</dbReference>
<organism evidence="1 2">
    <name type="scientific">Phaeoacremonium minimum (strain UCR-PA7)</name>
    <name type="common">Esca disease fungus</name>
    <name type="synonym">Togninia minima</name>
    <dbReference type="NCBI Taxonomy" id="1286976"/>
    <lineage>
        <taxon>Eukaryota</taxon>
        <taxon>Fungi</taxon>
        <taxon>Dikarya</taxon>
        <taxon>Ascomycota</taxon>
        <taxon>Pezizomycotina</taxon>
        <taxon>Sordariomycetes</taxon>
        <taxon>Sordariomycetidae</taxon>
        <taxon>Togniniales</taxon>
        <taxon>Togniniaceae</taxon>
        <taxon>Phaeoacremonium</taxon>
    </lineage>
</organism>
<dbReference type="HOGENOM" id="CLU_950521_0_0_1"/>
<accession>R8B9L5</accession>
<dbReference type="InterPro" id="IPR013780">
    <property type="entry name" value="Glyco_hydro_b"/>
</dbReference>
<sequence length="296" mass="33735">MILDASDFFSFDLTPYMPFIENEIMWFDVFYTQQQQSRDAYGLSGTYGNETLVLYPATACETYKGAYNPASTVSGLRAVVSRILQVNPSYTIGNTSYYEGLLKRIPKTPLRYQQGRQTIAPAETWARIQNTEIPQLYPVFPWHEYGVGLPNLSYAMNTYLYDSDTQAFHGYQGWKQDAIWMADMGLTDMARNITTLKLQDSNAHRFPTFWGPGFDWTPEMDMGGTGMIALQEMLMQTYGNASRTIRLLPAWPIEWTADFKLRAPFNTTVEGRVERGKLVRLAVEPLERRGDVVIGA</sequence>
<name>R8B9L5_PHAM7</name>
<reference evidence="2" key="1">
    <citation type="journal article" date="2013" name="Genome Announc.">
        <title>Draft genome sequence of the ascomycete Phaeoacremonium aleophilum strain UCR-PA7, a causal agent of the esca disease complex in grapevines.</title>
        <authorList>
            <person name="Blanco-Ulate B."/>
            <person name="Rolshausen P."/>
            <person name="Cantu D."/>
        </authorList>
    </citation>
    <scope>NUCLEOTIDE SEQUENCE [LARGE SCALE GENOMIC DNA]</scope>
    <source>
        <strain evidence="2">UCR-PA7</strain>
    </source>
</reference>
<dbReference type="Gene3D" id="2.60.40.1180">
    <property type="entry name" value="Golgi alpha-mannosidase II"/>
    <property type="match status" value="1"/>
</dbReference>
<dbReference type="InterPro" id="IPR008928">
    <property type="entry name" value="6-hairpin_glycosidase_sf"/>
</dbReference>
<dbReference type="AlphaFoldDB" id="R8B9L5"/>
<protein>
    <submittedName>
        <fullName evidence="1">Uncharacterized protein</fullName>
    </submittedName>
</protein>
<proteinExistence type="predicted"/>
<dbReference type="GO" id="GO:0005975">
    <property type="term" value="P:carbohydrate metabolic process"/>
    <property type="evidence" value="ECO:0007669"/>
    <property type="project" value="InterPro"/>
</dbReference>
<dbReference type="GeneID" id="19329396"/>
<dbReference type="KEGG" id="tmn:UCRPA7_8536"/>
<keyword evidence="2" id="KW-1185">Reference proteome</keyword>
<dbReference type="SUPFAM" id="SSF48208">
    <property type="entry name" value="Six-hairpin glycosidases"/>
    <property type="match status" value="1"/>
</dbReference>
<dbReference type="OrthoDB" id="269227at2759"/>
<gene>
    <name evidence="1" type="ORF">UCRPA7_8536</name>
</gene>
<dbReference type="Proteomes" id="UP000014074">
    <property type="component" value="Unassembled WGS sequence"/>
</dbReference>
<dbReference type="eggNOG" id="ENOG502S39Q">
    <property type="taxonomic scope" value="Eukaryota"/>
</dbReference>
<dbReference type="RefSeq" id="XP_007919239.1">
    <property type="nucleotide sequence ID" value="XM_007921048.1"/>
</dbReference>
<evidence type="ECO:0000313" key="2">
    <source>
        <dbReference type="Proteomes" id="UP000014074"/>
    </source>
</evidence>